<organism evidence="1 2">
    <name type="scientific">Clostridium botulinum</name>
    <dbReference type="NCBI Taxonomy" id="1491"/>
    <lineage>
        <taxon>Bacteria</taxon>
        <taxon>Bacillati</taxon>
        <taxon>Bacillota</taxon>
        <taxon>Clostridia</taxon>
        <taxon>Eubacteriales</taxon>
        <taxon>Clostridiaceae</taxon>
        <taxon>Clostridium</taxon>
    </lineage>
</organism>
<sequence>MSCKDCKKYTVSCSILEGFECCKCCGITECKYDICPPEEKIVEHTITIHEYHASSDISWAFNDINNAKNAFLEKRFTKSYYNNAKHAYKEFKDLKRNIEVDENIRPYMKKKFLNRIELGILCCKDLNRQILCALGKCEKKTTYNYFKRHLSKFSAKTIGKNRILSSVEKEKLIRRKGITNPLPFIYCS</sequence>
<comment type="caution">
    <text evidence="1">The sequence shown here is derived from an EMBL/GenBank/DDBJ whole genome shotgun (WGS) entry which is preliminary data.</text>
</comment>
<evidence type="ECO:0000313" key="1">
    <source>
        <dbReference type="EMBL" id="NFJ09433.1"/>
    </source>
</evidence>
<name>A0A846JC49_CLOBO</name>
<dbReference type="AlphaFoldDB" id="A0A846JC49"/>
<dbReference type="EMBL" id="SWQE01000007">
    <property type="protein sequence ID" value="NFJ09433.1"/>
    <property type="molecule type" value="Genomic_DNA"/>
</dbReference>
<gene>
    <name evidence="1" type="ORF">FC871_13320</name>
</gene>
<dbReference type="Proteomes" id="UP000480039">
    <property type="component" value="Unassembled WGS sequence"/>
</dbReference>
<reference evidence="1 2" key="1">
    <citation type="submission" date="2019-04" db="EMBL/GenBank/DDBJ databases">
        <title>Genome sequencing of Clostridium botulinum Groups I-IV and Clostridium butyricum.</title>
        <authorList>
            <person name="Brunt J."/>
            <person name="Van Vliet A.H.M."/>
            <person name="Stringer S.C."/>
            <person name="Carter A.T."/>
            <person name="Peck M.W."/>
        </authorList>
    </citation>
    <scope>NUCLEOTIDE SEQUENCE [LARGE SCALE GENOMIC DNA]</scope>
    <source>
        <strain evidence="1 2">Colworth BL30</strain>
    </source>
</reference>
<proteinExistence type="predicted"/>
<protein>
    <submittedName>
        <fullName evidence="1">Uncharacterized protein</fullName>
    </submittedName>
</protein>
<accession>A0A846JC49</accession>
<evidence type="ECO:0000313" key="2">
    <source>
        <dbReference type="Proteomes" id="UP000480039"/>
    </source>
</evidence>